<gene>
    <name evidence="1" type="ORF">SK128_009553</name>
</gene>
<keyword evidence="2" id="KW-1185">Reference proteome</keyword>
<evidence type="ECO:0000313" key="1">
    <source>
        <dbReference type="EMBL" id="KAK7073192.1"/>
    </source>
</evidence>
<evidence type="ECO:0000313" key="2">
    <source>
        <dbReference type="Proteomes" id="UP001381693"/>
    </source>
</evidence>
<protein>
    <submittedName>
        <fullName evidence="1">Uncharacterized protein</fullName>
    </submittedName>
</protein>
<proteinExistence type="predicted"/>
<dbReference type="Proteomes" id="UP001381693">
    <property type="component" value="Unassembled WGS sequence"/>
</dbReference>
<accession>A0AAN9A7Y4</accession>
<sequence length="51" mass="5462">MLQPFKAWTSASILAALSNVKHLNTVISSANIASTISNDSPNDDLLGSQYR</sequence>
<reference evidence="1 2" key="1">
    <citation type="submission" date="2023-11" db="EMBL/GenBank/DDBJ databases">
        <title>Halocaridina rubra genome assembly.</title>
        <authorList>
            <person name="Smith C."/>
        </authorList>
    </citation>
    <scope>NUCLEOTIDE SEQUENCE [LARGE SCALE GENOMIC DNA]</scope>
    <source>
        <strain evidence="1">EP-1</strain>
        <tissue evidence="1">Whole</tissue>
    </source>
</reference>
<comment type="caution">
    <text evidence="1">The sequence shown here is derived from an EMBL/GenBank/DDBJ whole genome shotgun (WGS) entry which is preliminary data.</text>
</comment>
<dbReference type="EMBL" id="JAXCGZ010013242">
    <property type="protein sequence ID" value="KAK7073192.1"/>
    <property type="molecule type" value="Genomic_DNA"/>
</dbReference>
<dbReference type="AlphaFoldDB" id="A0AAN9A7Y4"/>
<organism evidence="1 2">
    <name type="scientific">Halocaridina rubra</name>
    <name type="common">Hawaiian red shrimp</name>
    <dbReference type="NCBI Taxonomy" id="373956"/>
    <lineage>
        <taxon>Eukaryota</taxon>
        <taxon>Metazoa</taxon>
        <taxon>Ecdysozoa</taxon>
        <taxon>Arthropoda</taxon>
        <taxon>Crustacea</taxon>
        <taxon>Multicrustacea</taxon>
        <taxon>Malacostraca</taxon>
        <taxon>Eumalacostraca</taxon>
        <taxon>Eucarida</taxon>
        <taxon>Decapoda</taxon>
        <taxon>Pleocyemata</taxon>
        <taxon>Caridea</taxon>
        <taxon>Atyoidea</taxon>
        <taxon>Atyidae</taxon>
        <taxon>Halocaridina</taxon>
    </lineage>
</organism>
<name>A0AAN9A7Y4_HALRR</name>